<evidence type="ECO:0000313" key="1">
    <source>
        <dbReference type="EMBL" id="EFC90983.1"/>
    </source>
</evidence>
<gene>
    <name evidence="1" type="ORF">Dpep_0957</name>
</gene>
<sequence>MTQDQVVEELALIAFGNPHDVMEWGPGGVHLRSSFELTFDQAAIVAEVAETTIQTGGSLRLILVEV</sequence>
<dbReference type="AlphaFoldDB" id="D2Z686"/>
<evidence type="ECO:0000313" key="2">
    <source>
        <dbReference type="Proteomes" id="UP000006427"/>
    </source>
</evidence>
<keyword evidence="2" id="KW-1185">Reference proteome</keyword>
<accession>D2Z686</accession>
<dbReference type="PaxDb" id="469381-Dpep_0957"/>
<name>D2Z686_9BACT</name>
<proteinExistence type="predicted"/>
<dbReference type="Proteomes" id="UP000006427">
    <property type="component" value="Unassembled WGS sequence"/>
</dbReference>
<dbReference type="RefSeq" id="WP_005660087.1">
    <property type="nucleotide sequence ID" value="NZ_ABTR02000001.1"/>
</dbReference>
<protein>
    <submittedName>
        <fullName evidence="1">Uncharacterized protein</fullName>
    </submittedName>
</protein>
<comment type="caution">
    <text evidence="1">The sequence shown here is derived from an EMBL/GenBank/DDBJ whole genome shotgun (WGS) entry which is preliminary data.</text>
</comment>
<dbReference type="EMBL" id="ABTR02000001">
    <property type="protein sequence ID" value="EFC90983.1"/>
    <property type="molecule type" value="Genomic_DNA"/>
</dbReference>
<reference evidence="1 2" key="1">
    <citation type="journal article" date="2010" name="Stand. Genomic Sci.">
        <title>Permanent draft genome sequence of Dethiosulfovibrio peptidovorans type strain (SEBR 4207).</title>
        <authorList>
            <person name="Labutti K."/>
            <person name="Mayilraj S."/>
            <person name="Clum A."/>
            <person name="Lucas S."/>
            <person name="Glavina Del Rio T."/>
            <person name="Nolan M."/>
            <person name="Tice H."/>
            <person name="Cheng J.F."/>
            <person name="Pitluck S."/>
            <person name="Liolios K."/>
            <person name="Ivanova N."/>
            <person name="Mavromatis K."/>
            <person name="Mikhailova N."/>
            <person name="Pati A."/>
            <person name="Goodwin L."/>
            <person name="Chen A."/>
            <person name="Palaniappan K."/>
            <person name="Land M."/>
            <person name="Hauser L."/>
            <person name="Chang Y.J."/>
            <person name="Jeffries C.D."/>
            <person name="Rohde M."/>
            <person name="Spring S."/>
            <person name="Goker M."/>
            <person name="Woyke T."/>
            <person name="Bristow J."/>
            <person name="Eisen J.A."/>
            <person name="Markowitz V."/>
            <person name="Hugenholtz P."/>
            <person name="Kyrpides N.C."/>
            <person name="Klenk H.P."/>
            <person name="Lapidus A."/>
        </authorList>
    </citation>
    <scope>NUCLEOTIDE SEQUENCE [LARGE SCALE GENOMIC DNA]</scope>
    <source>
        <strain evidence="1 2">DSM 11002</strain>
    </source>
</reference>
<dbReference type="OrthoDB" id="72414at2"/>
<organism evidence="1 2">
    <name type="scientific">Dethiosulfovibrio peptidovorans DSM 11002</name>
    <dbReference type="NCBI Taxonomy" id="469381"/>
    <lineage>
        <taxon>Bacteria</taxon>
        <taxon>Thermotogati</taxon>
        <taxon>Synergistota</taxon>
        <taxon>Synergistia</taxon>
        <taxon>Synergistales</taxon>
        <taxon>Dethiosulfovibrionaceae</taxon>
        <taxon>Dethiosulfovibrio</taxon>
    </lineage>
</organism>